<reference evidence="3 4" key="1">
    <citation type="submission" date="2024-09" db="EMBL/GenBank/DDBJ databases">
        <authorList>
            <person name="Sun Q."/>
            <person name="Mori K."/>
        </authorList>
    </citation>
    <scope>NUCLEOTIDE SEQUENCE [LARGE SCALE GENOMIC DNA]</scope>
    <source>
        <strain evidence="3 4">CCM 8677</strain>
    </source>
</reference>
<dbReference type="Gene3D" id="3.60.21.10">
    <property type="match status" value="1"/>
</dbReference>
<dbReference type="InterPro" id="IPR006186">
    <property type="entry name" value="Ser/Thr-sp_prot-phosphatase"/>
</dbReference>
<organism evidence="3 4">
    <name type="scientific">Undibacterium danionis</name>
    <dbReference type="NCBI Taxonomy" id="1812100"/>
    <lineage>
        <taxon>Bacteria</taxon>
        <taxon>Pseudomonadati</taxon>
        <taxon>Pseudomonadota</taxon>
        <taxon>Betaproteobacteria</taxon>
        <taxon>Burkholderiales</taxon>
        <taxon>Oxalobacteraceae</taxon>
        <taxon>Undibacterium</taxon>
    </lineage>
</organism>
<dbReference type="InterPro" id="IPR004843">
    <property type="entry name" value="Calcineurin-like_PHP"/>
</dbReference>
<dbReference type="InterPro" id="IPR029052">
    <property type="entry name" value="Metallo-depent_PP-like"/>
</dbReference>
<dbReference type="Pfam" id="PF00149">
    <property type="entry name" value="Metallophos"/>
    <property type="match status" value="1"/>
</dbReference>
<keyword evidence="4" id="KW-1185">Reference proteome</keyword>
<proteinExistence type="predicted"/>
<feature type="domain" description="Calcineurin-like phosphoesterase" evidence="2">
    <location>
        <begin position="91"/>
        <end position="307"/>
    </location>
</feature>
<comment type="caution">
    <text evidence="3">The sequence shown here is derived from an EMBL/GenBank/DDBJ whole genome shotgun (WGS) entry which is preliminary data.</text>
</comment>
<dbReference type="SUPFAM" id="SSF56300">
    <property type="entry name" value="Metallo-dependent phosphatases"/>
    <property type="match status" value="1"/>
</dbReference>
<gene>
    <name evidence="3" type="ORF">ACFFJH_07040</name>
</gene>
<feature type="signal peptide" evidence="1">
    <location>
        <begin position="1"/>
        <end position="22"/>
    </location>
</feature>
<evidence type="ECO:0000259" key="2">
    <source>
        <dbReference type="Pfam" id="PF00149"/>
    </source>
</evidence>
<feature type="chain" id="PRO_5045887451" evidence="1">
    <location>
        <begin position="23"/>
        <end position="366"/>
    </location>
</feature>
<keyword evidence="1" id="KW-0732">Signal</keyword>
<protein>
    <submittedName>
        <fullName evidence="3">Metallophosphoesterase</fullName>
    </submittedName>
</protein>
<evidence type="ECO:0000313" key="3">
    <source>
        <dbReference type="EMBL" id="MFC0349557.1"/>
    </source>
</evidence>
<accession>A0ABV6ID08</accession>
<dbReference type="PANTHER" id="PTHR46546">
    <property type="entry name" value="SHEWANELLA-LIKE PROTEIN PHOSPHATASE 1"/>
    <property type="match status" value="1"/>
</dbReference>
<evidence type="ECO:0000256" key="1">
    <source>
        <dbReference type="SAM" id="SignalP"/>
    </source>
</evidence>
<sequence length="366" mass="40492">MKLIPSLLYSALLSFATVCAYAQGQQDDGPHARYQGSGIEARWLCDGKLVEKTYTTATKVTIDPVCAFPNSIVLQDANTTYTISAQYQAKKIAALSDIHGQYGSLKTLLQAHGIIGQDLNWSFGDGHLVVAGDILDRGTQVTEALWLLYRLEAQAQAAGGRLHVLLGNHETMVMANDLRYVNQKYVKVAREFGVSYPDLFGADTVLGRWLRNKPVIVQINDSLFMHAGLHPDYLKLKLSIPEVNQQFANSLGLAKSEIKKQDTLNFLYGSLGPIWYRGYFKAPQLPALELEQLLQTLKVKRLVVGHTTMSGILSHYQGKIISIDSDIKSGKSGEILLIENERWQRGSLQGEKLAIPESTTTTTLDN</sequence>
<evidence type="ECO:0000313" key="4">
    <source>
        <dbReference type="Proteomes" id="UP001589844"/>
    </source>
</evidence>
<dbReference type="PANTHER" id="PTHR46546:SF4">
    <property type="entry name" value="SHEWANELLA-LIKE PROTEIN PHOSPHATASE 1"/>
    <property type="match status" value="1"/>
</dbReference>
<dbReference type="Proteomes" id="UP001589844">
    <property type="component" value="Unassembled WGS sequence"/>
</dbReference>
<name>A0ABV6ID08_9BURK</name>
<dbReference type="RefSeq" id="WP_390211231.1">
    <property type="nucleotide sequence ID" value="NZ_JBHLXJ010000007.1"/>
</dbReference>
<dbReference type="PRINTS" id="PR00114">
    <property type="entry name" value="STPHPHTASE"/>
</dbReference>
<dbReference type="EMBL" id="JBHLXJ010000007">
    <property type="protein sequence ID" value="MFC0349557.1"/>
    <property type="molecule type" value="Genomic_DNA"/>
</dbReference>